<organism evidence="1 2">
    <name type="scientific">Fusarium oxysporum NRRL 32931</name>
    <dbReference type="NCBI Taxonomy" id="660029"/>
    <lineage>
        <taxon>Eukaryota</taxon>
        <taxon>Fungi</taxon>
        <taxon>Dikarya</taxon>
        <taxon>Ascomycota</taxon>
        <taxon>Pezizomycotina</taxon>
        <taxon>Sordariomycetes</taxon>
        <taxon>Hypocreomycetidae</taxon>
        <taxon>Hypocreales</taxon>
        <taxon>Nectriaceae</taxon>
        <taxon>Fusarium</taxon>
        <taxon>Fusarium oxysporum species complex</taxon>
    </lineage>
</organism>
<reference evidence="1 2" key="1">
    <citation type="submission" date="2011-06" db="EMBL/GenBank/DDBJ databases">
        <title>The Genome Sequence of Fusarium oxysporum FOSC 3-a.</title>
        <authorList>
            <consortium name="The Broad Institute Genome Sequencing Platform"/>
            <person name="Ma L.-J."/>
            <person name="Gale L.R."/>
            <person name="Schwartz D.C."/>
            <person name="Zhou S."/>
            <person name="Corby-Kistler H."/>
            <person name="Young S.K."/>
            <person name="Zeng Q."/>
            <person name="Gargeya S."/>
            <person name="Fitzgerald M."/>
            <person name="Haas B."/>
            <person name="Abouelleil A."/>
            <person name="Alvarado L."/>
            <person name="Arachchi H.M."/>
            <person name="Berlin A."/>
            <person name="Brown A."/>
            <person name="Chapman S.B."/>
            <person name="Chen Z."/>
            <person name="Dunbar C."/>
            <person name="Freedman E."/>
            <person name="Gearin G."/>
            <person name="Gellesch M."/>
            <person name="Goldberg J."/>
            <person name="Griggs A."/>
            <person name="Gujja S."/>
            <person name="Heiman D."/>
            <person name="Howarth C."/>
            <person name="Larson L."/>
            <person name="Lui A."/>
            <person name="MacDonald P.J.P."/>
            <person name="Mehta T."/>
            <person name="Montmayeur A."/>
            <person name="Murphy C."/>
            <person name="Neiman D."/>
            <person name="Pearson M."/>
            <person name="Priest M."/>
            <person name="Roberts A."/>
            <person name="Saif S."/>
            <person name="Shea T."/>
            <person name="Shenoy N."/>
            <person name="Sisk P."/>
            <person name="Stolte C."/>
            <person name="Sykes S."/>
            <person name="Wortman J."/>
            <person name="Nusbaum C."/>
            <person name="Birren B."/>
        </authorList>
    </citation>
    <scope>NUCLEOTIDE SEQUENCE [LARGE SCALE GENOMIC DNA]</scope>
    <source>
        <strain evidence="2">FOSC 3-a</strain>
    </source>
</reference>
<accession>W9HZ66</accession>
<dbReference type="AlphaFoldDB" id="W9HZ66"/>
<dbReference type="HOGENOM" id="CLU_2867729_0_0_1"/>
<proteinExistence type="predicted"/>
<sequence length="64" mass="7024">MSPALMFASALFKGPPLDDYLTFVPDTFITGDSYDSCFDGEDVDTVDLTQHNDEDSKLPPLPPL</sequence>
<evidence type="ECO:0000313" key="1">
    <source>
        <dbReference type="EMBL" id="EWY87642.1"/>
    </source>
</evidence>
<gene>
    <name evidence="1" type="ORF">FOYG_09044</name>
</gene>
<protein>
    <submittedName>
        <fullName evidence="1">Uncharacterized protein</fullName>
    </submittedName>
</protein>
<dbReference type="OrthoDB" id="10274752at2759"/>
<evidence type="ECO:0000313" key="2">
    <source>
        <dbReference type="Proteomes" id="UP000030753"/>
    </source>
</evidence>
<dbReference type="EMBL" id="JH717844">
    <property type="protein sequence ID" value="EWY87642.1"/>
    <property type="molecule type" value="Genomic_DNA"/>
</dbReference>
<name>W9HZ66_FUSOX</name>
<dbReference type="Proteomes" id="UP000030753">
    <property type="component" value="Unassembled WGS sequence"/>
</dbReference>